<sequence>MNGSQPDERQDQKPNPYDPVPIPDQNQPERNRASSVGWATMALLFILGAWAVRFVFGLRLDPLIWLLLLGVGCIIAVIAIFNKRSGK</sequence>
<feature type="region of interest" description="Disordered" evidence="1">
    <location>
        <begin position="1"/>
        <end position="31"/>
    </location>
</feature>
<dbReference type="AlphaFoldDB" id="A0A5M6DIH1"/>
<comment type="caution">
    <text evidence="3">The sequence shown here is derived from an EMBL/GenBank/DDBJ whole genome shotgun (WGS) entry which is preliminary data.</text>
</comment>
<dbReference type="EMBL" id="VWOX01000002">
    <property type="protein sequence ID" value="KAA5546012.1"/>
    <property type="molecule type" value="Genomic_DNA"/>
</dbReference>
<accession>A0A5M6DIH1</accession>
<feature type="transmembrane region" description="Helical" evidence="2">
    <location>
        <begin position="36"/>
        <end position="56"/>
    </location>
</feature>
<evidence type="ECO:0000256" key="2">
    <source>
        <dbReference type="SAM" id="Phobius"/>
    </source>
</evidence>
<dbReference type="RefSeq" id="WP_150074987.1">
    <property type="nucleotide sequence ID" value="NZ_VWOX01000002.1"/>
</dbReference>
<keyword evidence="2" id="KW-0812">Transmembrane</keyword>
<reference evidence="3 4" key="1">
    <citation type="submission" date="2019-08" db="EMBL/GenBank/DDBJ databases">
        <authorList>
            <person name="Dhanesh K."/>
            <person name="Kumar G."/>
            <person name="Sasikala C."/>
            <person name="Venkata Ramana C."/>
        </authorList>
    </citation>
    <scope>NUCLEOTIDE SEQUENCE [LARGE SCALE GENOMIC DNA]</scope>
    <source>
        <strain evidence="3 4">JC645</strain>
    </source>
</reference>
<evidence type="ECO:0000313" key="4">
    <source>
        <dbReference type="Proteomes" id="UP000324479"/>
    </source>
</evidence>
<evidence type="ECO:0000313" key="3">
    <source>
        <dbReference type="EMBL" id="KAA5546012.1"/>
    </source>
</evidence>
<organism evidence="3 4">
    <name type="scientific">Roseiconus nitratireducens</name>
    <dbReference type="NCBI Taxonomy" id="2605748"/>
    <lineage>
        <taxon>Bacteria</taxon>
        <taxon>Pseudomonadati</taxon>
        <taxon>Planctomycetota</taxon>
        <taxon>Planctomycetia</taxon>
        <taxon>Pirellulales</taxon>
        <taxon>Pirellulaceae</taxon>
        <taxon>Roseiconus</taxon>
    </lineage>
</organism>
<feature type="transmembrane region" description="Helical" evidence="2">
    <location>
        <begin position="62"/>
        <end position="81"/>
    </location>
</feature>
<dbReference type="Proteomes" id="UP000324479">
    <property type="component" value="Unassembled WGS sequence"/>
</dbReference>
<proteinExistence type="predicted"/>
<protein>
    <submittedName>
        <fullName evidence="3">Uncharacterized protein</fullName>
    </submittedName>
</protein>
<keyword evidence="2" id="KW-0472">Membrane</keyword>
<name>A0A5M6DIH1_9BACT</name>
<keyword evidence="2" id="KW-1133">Transmembrane helix</keyword>
<keyword evidence="4" id="KW-1185">Reference proteome</keyword>
<feature type="compositionally biased region" description="Basic and acidic residues" evidence="1">
    <location>
        <begin position="1"/>
        <end position="12"/>
    </location>
</feature>
<evidence type="ECO:0000256" key="1">
    <source>
        <dbReference type="SAM" id="MobiDB-lite"/>
    </source>
</evidence>
<gene>
    <name evidence="3" type="ORF">FYK55_03650</name>
</gene>